<dbReference type="GeneID" id="75278285"/>
<dbReference type="GO" id="GO:0005524">
    <property type="term" value="F:ATP binding"/>
    <property type="evidence" value="ECO:0007669"/>
    <property type="project" value="UniProtKB-KW"/>
</dbReference>
<keyword evidence="1" id="KW-0067">ATP-binding</keyword>
<comment type="caution">
    <text evidence="1">The sequence shown here is derived from an EMBL/GenBank/DDBJ whole genome shotgun (WGS) entry which is preliminary data.</text>
</comment>
<accession>A0A0D6IA22</accession>
<dbReference type="AlphaFoldDB" id="A0A0D6IA22"/>
<dbReference type="RefSeq" id="WP_049055003.1">
    <property type="nucleotide sequence ID" value="NZ_CAJFDJ010000004.1"/>
</dbReference>
<dbReference type="GO" id="GO:0016887">
    <property type="term" value="F:ATP hydrolysis activity"/>
    <property type="evidence" value="ECO:0007669"/>
    <property type="project" value="InterPro"/>
</dbReference>
<protein>
    <submittedName>
        <fullName evidence="1">ABC transporter ATP-binding protein</fullName>
    </submittedName>
</protein>
<dbReference type="Proteomes" id="UP001141992">
    <property type="component" value="Unassembled WGS sequence"/>
</dbReference>
<dbReference type="PANTHER" id="PTHR42794">
    <property type="entry name" value="HEMIN IMPORT ATP-BINDING PROTEIN HMUV"/>
    <property type="match status" value="1"/>
</dbReference>
<organism evidence="1 2">
    <name type="scientific">Alcaligenes xylosoxydans xylosoxydans</name>
    <name type="common">Achromobacter xylosoxidans</name>
    <dbReference type="NCBI Taxonomy" id="85698"/>
    <lineage>
        <taxon>Bacteria</taxon>
        <taxon>Pseudomonadati</taxon>
        <taxon>Pseudomonadota</taxon>
        <taxon>Betaproteobacteria</taxon>
        <taxon>Burkholderiales</taxon>
        <taxon>Alcaligenaceae</taxon>
        <taxon>Achromobacter</taxon>
    </lineage>
</organism>
<dbReference type="eggNOG" id="COG1120">
    <property type="taxonomic scope" value="Bacteria"/>
</dbReference>
<dbReference type="SUPFAM" id="SSF52540">
    <property type="entry name" value="P-loop containing nucleoside triphosphate hydrolases"/>
    <property type="match status" value="1"/>
</dbReference>
<dbReference type="EMBL" id="JAPZVI010000050">
    <property type="protein sequence ID" value="MCZ8405758.1"/>
    <property type="molecule type" value="Genomic_DNA"/>
</dbReference>
<dbReference type="PROSITE" id="PS50893">
    <property type="entry name" value="ABC_TRANSPORTER_2"/>
    <property type="match status" value="1"/>
</dbReference>
<sequence>MIAPFPHSASSPVPCPVPPPGLGPLRPGPLPIGMLTVVLGPAASGKTGLLGRLARDMADGESGARIILAAAPPVTVPSLRVFEALLLAHKQGGRWALGTEEIQAVDACLRQADLAHAAGLLVERLDAAARQRLLLALALVRKPDVILMDEPEGPPAASCQARIAALLKHAASELGIRAVIAMTDAAAALQVADRVLVLDHGRLVAKGTPAQLRQQVQAGDLDATLLSSA</sequence>
<reference evidence="1" key="1">
    <citation type="submission" date="2022-12" db="EMBL/GenBank/DDBJ databases">
        <authorList>
            <person name="Voronina O.L."/>
            <person name="Kunda M.S."/>
            <person name="Ryzhova N."/>
            <person name="Aksenova E.I."/>
        </authorList>
    </citation>
    <scope>NUCLEOTIDE SEQUENCE</scope>
    <source>
        <strain evidence="1">SCCH136:Ach223948</strain>
    </source>
</reference>
<dbReference type="Gene3D" id="3.40.50.300">
    <property type="entry name" value="P-loop containing nucleotide triphosphate hydrolases"/>
    <property type="match status" value="1"/>
</dbReference>
<gene>
    <name evidence="1" type="ORF">O9570_30215</name>
</gene>
<evidence type="ECO:0000313" key="1">
    <source>
        <dbReference type="EMBL" id="MCZ8405758.1"/>
    </source>
</evidence>
<dbReference type="KEGG" id="axx:ERS451415_04405"/>
<evidence type="ECO:0000313" key="2">
    <source>
        <dbReference type="Proteomes" id="UP001141992"/>
    </source>
</evidence>
<dbReference type="PANTHER" id="PTHR42794:SF2">
    <property type="entry name" value="ABC TRANSPORTER ATP-BINDING PROTEIN"/>
    <property type="match status" value="1"/>
</dbReference>
<name>A0A0D6IA22_ALCXX</name>
<dbReference type="InterPro" id="IPR027417">
    <property type="entry name" value="P-loop_NTPase"/>
</dbReference>
<proteinExistence type="predicted"/>
<dbReference type="InterPro" id="IPR003439">
    <property type="entry name" value="ABC_transporter-like_ATP-bd"/>
</dbReference>
<keyword evidence="1" id="KW-0547">Nucleotide-binding</keyword>